<keyword evidence="2" id="KW-0472">Membrane</keyword>
<organism evidence="4 5">
    <name type="scientific">Pelagibacterium lacus</name>
    <dbReference type="NCBI Taxonomy" id="2282655"/>
    <lineage>
        <taxon>Bacteria</taxon>
        <taxon>Pseudomonadati</taxon>
        <taxon>Pseudomonadota</taxon>
        <taxon>Alphaproteobacteria</taxon>
        <taxon>Hyphomicrobiales</taxon>
        <taxon>Devosiaceae</taxon>
        <taxon>Pelagibacterium</taxon>
    </lineage>
</organism>
<evidence type="ECO:0000313" key="4">
    <source>
        <dbReference type="EMBL" id="RDE10495.1"/>
    </source>
</evidence>
<gene>
    <name evidence="4" type="ORF">DVH29_00650</name>
</gene>
<proteinExistence type="predicted"/>
<accession>A0A369W9F6</accession>
<keyword evidence="2" id="KW-1133">Transmembrane helix</keyword>
<dbReference type="SUPFAM" id="SSF47090">
    <property type="entry name" value="PGBD-like"/>
    <property type="match status" value="2"/>
</dbReference>
<dbReference type="EMBL" id="QQNH01000001">
    <property type="protein sequence ID" value="RDE10495.1"/>
    <property type="molecule type" value="Genomic_DNA"/>
</dbReference>
<feature type="compositionally biased region" description="Pro residues" evidence="1">
    <location>
        <begin position="247"/>
        <end position="259"/>
    </location>
</feature>
<dbReference type="PROSITE" id="PS51257">
    <property type="entry name" value="PROKAR_LIPOPROTEIN"/>
    <property type="match status" value="1"/>
</dbReference>
<keyword evidence="2" id="KW-0812">Transmembrane</keyword>
<dbReference type="Proteomes" id="UP000253759">
    <property type="component" value="Unassembled WGS sequence"/>
</dbReference>
<feature type="region of interest" description="Disordered" evidence="1">
    <location>
        <begin position="241"/>
        <end position="267"/>
    </location>
</feature>
<keyword evidence="5" id="KW-1185">Reference proteome</keyword>
<feature type="transmembrane region" description="Helical" evidence="2">
    <location>
        <begin position="43"/>
        <end position="69"/>
    </location>
</feature>
<feature type="domain" description="Peptidoglycan binding-like" evidence="3">
    <location>
        <begin position="138"/>
        <end position="192"/>
    </location>
</feature>
<dbReference type="InterPro" id="IPR002477">
    <property type="entry name" value="Peptidoglycan-bd-like"/>
</dbReference>
<evidence type="ECO:0000259" key="3">
    <source>
        <dbReference type="Pfam" id="PF01471"/>
    </source>
</evidence>
<dbReference type="InterPro" id="IPR036366">
    <property type="entry name" value="PGBDSf"/>
</dbReference>
<evidence type="ECO:0000256" key="2">
    <source>
        <dbReference type="SAM" id="Phobius"/>
    </source>
</evidence>
<sequence length="340" mass="34946">MARRRKKKRNIMTTTLVNVSTAIGAGAWAGLSGACRWSAEKFLASPLAASGLVLATGLTLMAGTNALYLQETRHPAPLFGTQNAGVATPAPITPVVVEPETVPARPEASSFVASPAPAPQAPVATAPAATEAAPSIGNQDIADMQAKLKEMGMFDGTVDGYYGPKTADAIRAFEARFGLPRTGAATPQVIDAVKKATVNGAAAAPVAPPQPEPQPVQRAEAVTAEPAADAIAPLVAQIEAEATSAPSPTPAPTPEPAPAAEPVREAAAQPTIPAALDRELVSDIQRGLSRLGFLQGQVDGVADETTARAIRKFQIFNNYNPTGEVSPLLRDMLVAAGAYL</sequence>
<feature type="transmembrane region" description="Helical" evidence="2">
    <location>
        <begin position="12"/>
        <end position="31"/>
    </location>
</feature>
<feature type="region of interest" description="Disordered" evidence="1">
    <location>
        <begin position="110"/>
        <end position="136"/>
    </location>
</feature>
<dbReference type="Pfam" id="PF01471">
    <property type="entry name" value="PG_binding_1"/>
    <property type="match status" value="2"/>
</dbReference>
<reference evidence="5" key="1">
    <citation type="submission" date="2018-07" db="EMBL/GenBank/DDBJ databases">
        <authorList>
            <person name="Liu B.-T."/>
            <person name="Du Z."/>
        </authorList>
    </citation>
    <scope>NUCLEOTIDE SEQUENCE [LARGE SCALE GENOMIC DNA]</scope>
    <source>
        <strain evidence="5">XYN52</strain>
    </source>
</reference>
<name>A0A369W9F6_9HYPH</name>
<dbReference type="Gene3D" id="1.10.101.10">
    <property type="entry name" value="PGBD-like superfamily/PGBD"/>
    <property type="match status" value="2"/>
</dbReference>
<feature type="compositionally biased region" description="Low complexity" evidence="1">
    <location>
        <begin position="110"/>
        <end position="135"/>
    </location>
</feature>
<dbReference type="AlphaFoldDB" id="A0A369W9F6"/>
<protein>
    <submittedName>
        <fullName evidence="4">Peptidoglycan-binding protein</fullName>
    </submittedName>
</protein>
<dbReference type="InterPro" id="IPR036365">
    <property type="entry name" value="PGBD-like_sf"/>
</dbReference>
<evidence type="ECO:0000256" key="1">
    <source>
        <dbReference type="SAM" id="MobiDB-lite"/>
    </source>
</evidence>
<evidence type="ECO:0000313" key="5">
    <source>
        <dbReference type="Proteomes" id="UP000253759"/>
    </source>
</evidence>
<comment type="caution">
    <text evidence="4">The sequence shown here is derived from an EMBL/GenBank/DDBJ whole genome shotgun (WGS) entry which is preliminary data.</text>
</comment>
<feature type="domain" description="Peptidoglycan binding-like" evidence="3">
    <location>
        <begin position="278"/>
        <end position="333"/>
    </location>
</feature>